<evidence type="ECO:0000313" key="4">
    <source>
        <dbReference type="Proteomes" id="UP000198748"/>
    </source>
</evidence>
<dbReference type="EMBL" id="FNAN01000022">
    <property type="protein sequence ID" value="SDG72188.1"/>
    <property type="molecule type" value="Genomic_DNA"/>
</dbReference>
<evidence type="ECO:0000313" key="3">
    <source>
        <dbReference type="EMBL" id="SDG72188.1"/>
    </source>
</evidence>
<protein>
    <submittedName>
        <fullName evidence="3">Uncharacterized protein</fullName>
    </submittedName>
</protein>
<dbReference type="AlphaFoldDB" id="A0A1G7WK03"/>
<evidence type="ECO:0000256" key="1">
    <source>
        <dbReference type="SAM" id="MobiDB-lite"/>
    </source>
</evidence>
<dbReference type="OrthoDB" id="907855at2"/>
<proteinExistence type="predicted"/>
<feature type="region of interest" description="Disordered" evidence="1">
    <location>
        <begin position="140"/>
        <end position="163"/>
    </location>
</feature>
<accession>A0A1G7WK03</accession>
<keyword evidence="2" id="KW-0732">Signal</keyword>
<dbReference type="Proteomes" id="UP000198748">
    <property type="component" value="Unassembled WGS sequence"/>
</dbReference>
<name>A0A1G7WK03_9BACT</name>
<feature type="signal peptide" evidence="2">
    <location>
        <begin position="1"/>
        <end position="18"/>
    </location>
</feature>
<dbReference type="RefSeq" id="WP_090156708.1">
    <property type="nucleotide sequence ID" value="NZ_FNAN01000022.1"/>
</dbReference>
<sequence length="772" mass="86590">MKKLLFWVLLAIAQPLVAQNVKDLVFKGDLDRVNARIDSLKKAIGSGVVTPPVTPPPSKKACPQGPEIRRIFEVANTGASVEFHGEGVDTLQYELWSGATRIKTDLIAPKRAIVEIAYPAQPDGTYQLVIRGQSCKSKEDSKKDFPIARSSGGVVDPTPEEPTGGVITPGVFPLIGMTRGYDEHLNLVFRDSANVRLATDIAPDNRQDPDRYMYRYMINGDKLDLNSRLKNYVVAGNNPLRVLVGKLKKEYSAEGFNKWAGTPEEYKSDWFKIDAGESFSGGLSYAFQTYVAKGAQDAAGFLNHIPQNYDPSDQQVSWAEIGEDIKLPNGHFWAADWKPWGVDRVFAKGVTHLPHHSLPWNDADSNQQVRLLKFAGKTFSNFQRIEGVFGRLNNGSTELWPNGTSKAVWPTADGLPVDEAREWAWKTDASDAIWLSEMSENVGWQPAGSPMFGAFYPELRKRYEQDFGSRGIHYEICHNYFWQGGESLVFNQSAEYYKKLFRTEPKDLPSTEYSPGGTLSATTMIVEAVYLRAPDQVLRQPIELAFRLEYFKHMGYHAGVALFGQGETRPNNRYRIDFPDGTYFKEDKFPLDPNVHIASAFFSQVYGNFYAEWGGFGKANQKLFDGRPGQGLVGEWYPKGSSEARNNEFNKYWPGSGDIYHGFTGSADLSYFGIRLYAKTFGQTDGGDRAYLRHRIDGGEWITPSNFKADELVDAYKQQRGFVYSQTLAGKTGWFYHNSFADNNWHTLDVQLPNGQIVSQKVAGNGIHAKLQ</sequence>
<feature type="chain" id="PRO_5011735611" evidence="2">
    <location>
        <begin position="19"/>
        <end position="772"/>
    </location>
</feature>
<keyword evidence="4" id="KW-1185">Reference proteome</keyword>
<organism evidence="3 4">
    <name type="scientific">Dyadobacter soli</name>
    <dbReference type="NCBI Taxonomy" id="659014"/>
    <lineage>
        <taxon>Bacteria</taxon>
        <taxon>Pseudomonadati</taxon>
        <taxon>Bacteroidota</taxon>
        <taxon>Cytophagia</taxon>
        <taxon>Cytophagales</taxon>
        <taxon>Spirosomataceae</taxon>
        <taxon>Dyadobacter</taxon>
    </lineage>
</organism>
<evidence type="ECO:0000256" key="2">
    <source>
        <dbReference type="SAM" id="SignalP"/>
    </source>
</evidence>
<dbReference type="STRING" id="659014.SAMN04487996_12273"/>
<reference evidence="4" key="1">
    <citation type="submission" date="2016-10" db="EMBL/GenBank/DDBJ databases">
        <authorList>
            <person name="Varghese N."/>
            <person name="Submissions S."/>
        </authorList>
    </citation>
    <scope>NUCLEOTIDE SEQUENCE [LARGE SCALE GENOMIC DNA]</scope>
    <source>
        <strain evidence="4">DSM 25329</strain>
    </source>
</reference>
<gene>
    <name evidence="3" type="ORF">SAMN04487996_12273</name>
</gene>